<gene>
    <name evidence="1" type="primary">Cnig_chr_IV.g13042</name>
    <name evidence="1" type="ORF">B9Z55_013042</name>
</gene>
<name>A0A2G5TZY2_9PELO</name>
<proteinExistence type="predicted"/>
<evidence type="ECO:0000313" key="2">
    <source>
        <dbReference type="Proteomes" id="UP000230233"/>
    </source>
</evidence>
<accession>A0A2G5TZY2</accession>
<reference evidence="2" key="1">
    <citation type="submission" date="2017-10" db="EMBL/GenBank/DDBJ databases">
        <title>Rapid genome shrinkage in a self-fertile nematode reveals novel sperm competition proteins.</title>
        <authorList>
            <person name="Yin D."/>
            <person name="Schwarz E.M."/>
            <person name="Thomas C.G."/>
            <person name="Felde R.L."/>
            <person name="Korf I.F."/>
            <person name="Cutter A.D."/>
            <person name="Schartner C.M."/>
            <person name="Ralston E.J."/>
            <person name="Meyer B.J."/>
            <person name="Haag E.S."/>
        </authorList>
    </citation>
    <scope>NUCLEOTIDE SEQUENCE [LARGE SCALE GENOMIC DNA]</scope>
    <source>
        <strain evidence="2">JU1422</strain>
    </source>
</reference>
<organism evidence="1 2">
    <name type="scientific">Caenorhabditis nigoni</name>
    <dbReference type="NCBI Taxonomy" id="1611254"/>
    <lineage>
        <taxon>Eukaryota</taxon>
        <taxon>Metazoa</taxon>
        <taxon>Ecdysozoa</taxon>
        <taxon>Nematoda</taxon>
        <taxon>Chromadorea</taxon>
        <taxon>Rhabditida</taxon>
        <taxon>Rhabditina</taxon>
        <taxon>Rhabditomorpha</taxon>
        <taxon>Rhabditoidea</taxon>
        <taxon>Rhabditidae</taxon>
        <taxon>Peloderinae</taxon>
        <taxon>Caenorhabditis</taxon>
    </lineage>
</organism>
<protein>
    <submittedName>
        <fullName evidence="1">Uncharacterized protein</fullName>
    </submittedName>
</protein>
<dbReference type="Proteomes" id="UP000230233">
    <property type="component" value="Chromosome IV"/>
</dbReference>
<keyword evidence="2" id="KW-1185">Reference proteome</keyword>
<evidence type="ECO:0000313" key="1">
    <source>
        <dbReference type="EMBL" id="PIC32857.1"/>
    </source>
</evidence>
<dbReference type="AlphaFoldDB" id="A0A2G5TZY2"/>
<dbReference type="EMBL" id="PDUG01000004">
    <property type="protein sequence ID" value="PIC32857.1"/>
    <property type="molecule type" value="Genomic_DNA"/>
</dbReference>
<sequence>MLSIDRISLCFTVTEINRVKVNCRKLTKMDLTWFDCSTFVFQIKCNRSSEECCAGLESSDLAMWDF</sequence>
<comment type="caution">
    <text evidence="1">The sequence shown here is derived from an EMBL/GenBank/DDBJ whole genome shotgun (WGS) entry which is preliminary data.</text>
</comment>